<dbReference type="AlphaFoldDB" id="X0VU21"/>
<evidence type="ECO:0008006" key="2">
    <source>
        <dbReference type="Google" id="ProtNLM"/>
    </source>
</evidence>
<dbReference type="GO" id="GO:0000166">
    <property type="term" value="F:nucleotide binding"/>
    <property type="evidence" value="ECO:0007669"/>
    <property type="project" value="InterPro"/>
</dbReference>
<comment type="caution">
    <text evidence="1">The sequence shown here is derived from an EMBL/GenBank/DDBJ whole genome shotgun (WGS) entry which is preliminary data.</text>
</comment>
<proteinExistence type="predicted"/>
<dbReference type="GO" id="GO:0043752">
    <property type="term" value="F:adenosylcobinamide kinase activity"/>
    <property type="evidence" value="ECO:0007669"/>
    <property type="project" value="InterPro"/>
</dbReference>
<dbReference type="InterPro" id="IPR003203">
    <property type="entry name" value="CobU/CobP"/>
</dbReference>
<dbReference type="Gene3D" id="3.40.50.300">
    <property type="entry name" value="P-loop containing nucleotide triphosphate hydrolases"/>
    <property type="match status" value="1"/>
</dbReference>
<dbReference type="EMBL" id="BARS01035734">
    <property type="protein sequence ID" value="GAG21914.1"/>
    <property type="molecule type" value="Genomic_DNA"/>
</dbReference>
<accession>X0VU21</accession>
<name>X0VU21_9ZZZZ</name>
<dbReference type="SUPFAM" id="SSF52540">
    <property type="entry name" value="P-loop containing nucleoside triphosphate hydrolases"/>
    <property type="match status" value="1"/>
</dbReference>
<dbReference type="InterPro" id="IPR027417">
    <property type="entry name" value="P-loop_NTPase"/>
</dbReference>
<evidence type="ECO:0000313" key="1">
    <source>
        <dbReference type="EMBL" id="GAG21914.1"/>
    </source>
</evidence>
<sequence>MAQQFGEKVLFVATAEPLDDEMRSRIEIHKINRPQGWRTLEATVGIGEEIIAQ</sequence>
<dbReference type="GO" id="GO:0009236">
    <property type="term" value="P:cobalamin biosynthetic process"/>
    <property type="evidence" value="ECO:0007669"/>
    <property type="project" value="InterPro"/>
</dbReference>
<organism evidence="1">
    <name type="scientific">marine sediment metagenome</name>
    <dbReference type="NCBI Taxonomy" id="412755"/>
    <lineage>
        <taxon>unclassified sequences</taxon>
        <taxon>metagenomes</taxon>
        <taxon>ecological metagenomes</taxon>
    </lineage>
</organism>
<dbReference type="Pfam" id="PF02283">
    <property type="entry name" value="CobU"/>
    <property type="match status" value="1"/>
</dbReference>
<reference evidence="1" key="1">
    <citation type="journal article" date="2014" name="Front. Microbiol.">
        <title>High frequency of phylogenetically diverse reductive dehalogenase-homologous genes in deep subseafloor sedimentary metagenomes.</title>
        <authorList>
            <person name="Kawai M."/>
            <person name="Futagami T."/>
            <person name="Toyoda A."/>
            <person name="Takaki Y."/>
            <person name="Nishi S."/>
            <person name="Hori S."/>
            <person name="Arai W."/>
            <person name="Tsubouchi T."/>
            <person name="Morono Y."/>
            <person name="Uchiyama I."/>
            <person name="Ito T."/>
            <person name="Fujiyama A."/>
            <person name="Inagaki F."/>
            <person name="Takami H."/>
        </authorList>
    </citation>
    <scope>NUCLEOTIDE SEQUENCE</scope>
    <source>
        <strain evidence="1">Expedition CK06-06</strain>
    </source>
</reference>
<gene>
    <name evidence="1" type="ORF">S01H1_55024</name>
</gene>
<feature type="non-terminal residue" evidence="1">
    <location>
        <position position="53"/>
    </location>
</feature>
<protein>
    <recommendedName>
        <fullName evidence="2">Adenosylcobinamide kinase</fullName>
    </recommendedName>
</protein>